<evidence type="ECO:0000256" key="3">
    <source>
        <dbReference type="ARBA" id="ARBA00022692"/>
    </source>
</evidence>
<evidence type="ECO:0000256" key="1">
    <source>
        <dbReference type="ARBA" id="ARBA00004141"/>
    </source>
</evidence>
<dbReference type="Gene3D" id="1.10.287.70">
    <property type="match status" value="2"/>
</dbReference>
<dbReference type="InterPro" id="IPR036122">
    <property type="entry name" value="CaM-bd_dom_sf"/>
</dbReference>
<dbReference type="PANTHER" id="PTHR10153">
    <property type="entry name" value="SMALL CONDUCTANCE CALCIUM-ACTIVATED POTASSIUM CHANNEL"/>
    <property type="match status" value="1"/>
</dbReference>
<keyword evidence="6 8" id="KW-0472">Membrane</keyword>
<feature type="transmembrane region" description="Helical" evidence="8">
    <location>
        <begin position="270"/>
        <end position="290"/>
    </location>
</feature>
<evidence type="ECO:0000256" key="2">
    <source>
        <dbReference type="ARBA" id="ARBA00022448"/>
    </source>
</evidence>
<dbReference type="GO" id="GO:0016020">
    <property type="term" value="C:membrane"/>
    <property type="evidence" value="ECO:0007669"/>
    <property type="project" value="UniProtKB-SubCell"/>
</dbReference>
<dbReference type="Proteomes" id="UP001519460">
    <property type="component" value="Unassembled WGS sequence"/>
</dbReference>
<keyword evidence="11" id="KW-1185">Reference proteome</keyword>
<evidence type="ECO:0000256" key="7">
    <source>
        <dbReference type="ARBA" id="ARBA00023303"/>
    </source>
</evidence>
<dbReference type="PRINTS" id="PR01451">
    <property type="entry name" value="SKCHANNEL"/>
</dbReference>
<dbReference type="EMBL" id="JACVVK020000796">
    <property type="protein sequence ID" value="KAK7445198.1"/>
    <property type="molecule type" value="Genomic_DNA"/>
</dbReference>
<evidence type="ECO:0000256" key="5">
    <source>
        <dbReference type="ARBA" id="ARBA00023065"/>
    </source>
</evidence>
<evidence type="ECO:0000313" key="11">
    <source>
        <dbReference type="Proteomes" id="UP001519460"/>
    </source>
</evidence>
<reference evidence="10 11" key="1">
    <citation type="journal article" date="2023" name="Sci. Data">
        <title>Genome assembly of the Korean intertidal mud-creeper Batillaria attramentaria.</title>
        <authorList>
            <person name="Patra A.K."/>
            <person name="Ho P.T."/>
            <person name="Jun S."/>
            <person name="Lee S.J."/>
            <person name="Kim Y."/>
            <person name="Won Y.J."/>
        </authorList>
    </citation>
    <scope>NUCLEOTIDE SEQUENCE [LARGE SCALE GENOMIC DNA]</scope>
    <source>
        <strain evidence="10">Wonlab-2016</strain>
    </source>
</reference>
<organism evidence="10 11">
    <name type="scientific">Batillaria attramentaria</name>
    <dbReference type="NCBI Taxonomy" id="370345"/>
    <lineage>
        <taxon>Eukaryota</taxon>
        <taxon>Metazoa</taxon>
        <taxon>Spiralia</taxon>
        <taxon>Lophotrochozoa</taxon>
        <taxon>Mollusca</taxon>
        <taxon>Gastropoda</taxon>
        <taxon>Caenogastropoda</taxon>
        <taxon>Sorbeoconcha</taxon>
        <taxon>Cerithioidea</taxon>
        <taxon>Batillariidae</taxon>
        <taxon>Batillaria</taxon>
    </lineage>
</organism>
<feature type="transmembrane region" description="Helical" evidence="8">
    <location>
        <begin position="302"/>
        <end position="323"/>
    </location>
</feature>
<dbReference type="SMART" id="SM01053">
    <property type="entry name" value="CaMBD"/>
    <property type="match status" value="1"/>
</dbReference>
<comment type="subcellular location">
    <subcellularLocation>
        <location evidence="1">Membrane</location>
        <topology evidence="1">Multi-pass membrane protein</topology>
    </subcellularLocation>
</comment>
<evidence type="ECO:0000313" key="10">
    <source>
        <dbReference type="EMBL" id="KAK7445198.1"/>
    </source>
</evidence>
<dbReference type="Pfam" id="PF02888">
    <property type="entry name" value="CaMBD"/>
    <property type="match status" value="1"/>
</dbReference>
<feature type="transmembrane region" description="Helical" evidence="8">
    <location>
        <begin position="96"/>
        <end position="116"/>
    </location>
</feature>
<dbReference type="InterPro" id="IPR004178">
    <property type="entry name" value="CaM-bd_dom"/>
</dbReference>
<keyword evidence="3 8" id="KW-0812">Transmembrane</keyword>
<dbReference type="SUPFAM" id="SSF81327">
    <property type="entry name" value="Small-conductance potassium channel"/>
    <property type="match status" value="1"/>
</dbReference>
<keyword evidence="5" id="KW-0406">Ion transport</keyword>
<dbReference type="Pfam" id="PF07885">
    <property type="entry name" value="Ion_trans_2"/>
    <property type="match status" value="1"/>
</dbReference>
<evidence type="ECO:0000256" key="6">
    <source>
        <dbReference type="ARBA" id="ARBA00023136"/>
    </source>
</evidence>
<dbReference type="AlphaFoldDB" id="A0ABD0J0R4"/>
<feature type="domain" description="Calmodulin-binding" evidence="9">
    <location>
        <begin position="341"/>
        <end position="425"/>
    </location>
</feature>
<sequence length="457" mass="51568">MSSLIEDPGIPLVGMNKYHHFYNANSTSHSDLDIRSKPFETVGSRLARRKDLYIKRKRLCDLAFTLALAGIGVMVVETELVANGVITRRDLTSVLLKLVVTATTIGLLVSMALYHVMDVQLFTVNNSMDDWRLALNMRRVVSIGLEFVVCAVHPLPGEMYVHWLTTDSDGNLSAQPVRVPLDVLLSLPMFLRLYHTLRWVMLHSRLYQDASSQSLGALNRINFNFRFIFKSMMALYPDYALTVLMVSFFLIASWTLRLCEMYNDAMHARVHGNFLNSMWVVAITFLTVGYGDIVPNSFCGRGVAVVSGMMGAGCTALVVAVLARKLELSSAEKYVHDFVLEIHMGKKLKVQAANVVKYGWRLYRLNKKAALQSQGLLSPADGRLLLKLQSNLLRAIYSIREIKAAQRRLTDNALSLLDVYKAQQDVSSQVDVVRIRQQALDEKVTRMEETLRVIYQK</sequence>
<keyword evidence="7" id="KW-0407">Ion channel</keyword>
<evidence type="ECO:0000256" key="8">
    <source>
        <dbReference type="SAM" id="Phobius"/>
    </source>
</evidence>
<dbReference type="InterPro" id="IPR013099">
    <property type="entry name" value="K_chnl_dom"/>
</dbReference>
<keyword evidence="2" id="KW-0813">Transport</keyword>
<protein>
    <recommendedName>
        <fullName evidence="9">Calmodulin-binding domain-containing protein</fullName>
    </recommendedName>
</protein>
<name>A0ABD0J0R4_9CAEN</name>
<evidence type="ECO:0000256" key="4">
    <source>
        <dbReference type="ARBA" id="ARBA00022989"/>
    </source>
</evidence>
<keyword evidence="4 8" id="KW-1133">Transmembrane helix</keyword>
<comment type="caution">
    <text evidence="10">The sequence shown here is derived from an EMBL/GenBank/DDBJ whole genome shotgun (WGS) entry which is preliminary data.</text>
</comment>
<feature type="transmembrane region" description="Helical" evidence="8">
    <location>
        <begin position="59"/>
        <end position="76"/>
    </location>
</feature>
<dbReference type="Pfam" id="PF03530">
    <property type="entry name" value="SK_channel"/>
    <property type="match status" value="1"/>
</dbReference>
<evidence type="ECO:0000259" key="9">
    <source>
        <dbReference type="SMART" id="SM01053"/>
    </source>
</evidence>
<dbReference type="GO" id="GO:0034220">
    <property type="term" value="P:monoatomic ion transmembrane transport"/>
    <property type="evidence" value="ECO:0007669"/>
    <property type="project" value="UniProtKB-KW"/>
</dbReference>
<feature type="transmembrane region" description="Helical" evidence="8">
    <location>
        <begin position="239"/>
        <end position="258"/>
    </location>
</feature>
<accession>A0ABD0J0R4</accession>
<dbReference type="SUPFAM" id="SSF81324">
    <property type="entry name" value="Voltage-gated potassium channels"/>
    <property type="match status" value="1"/>
</dbReference>
<proteinExistence type="predicted"/>
<dbReference type="InterPro" id="IPR015449">
    <property type="entry name" value="K_chnl_Ca-activ_SK"/>
</dbReference>
<gene>
    <name evidence="10" type="ORF">BaRGS_00040366</name>
</gene>
<feature type="non-terminal residue" evidence="10">
    <location>
        <position position="457"/>
    </location>
</feature>